<evidence type="ECO:0000256" key="5">
    <source>
        <dbReference type="SAM" id="MobiDB-lite"/>
    </source>
</evidence>
<keyword evidence="2 6" id="KW-0812">Transmembrane</keyword>
<gene>
    <name evidence="7" type="ORF">CYME_CMO311C</name>
</gene>
<evidence type="ECO:0000256" key="1">
    <source>
        <dbReference type="ARBA" id="ARBA00004141"/>
    </source>
</evidence>
<evidence type="ECO:0000256" key="3">
    <source>
        <dbReference type="ARBA" id="ARBA00022989"/>
    </source>
</evidence>
<feature type="compositionally biased region" description="Basic and acidic residues" evidence="5">
    <location>
        <begin position="8"/>
        <end position="26"/>
    </location>
</feature>
<dbReference type="GO" id="GO:0005744">
    <property type="term" value="C:TIM23 mitochondrial import inner membrane translocase complex"/>
    <property type="evidence" value="ECO:0007669"/>
    <property type="project" value="TreeGrafter"/>
</dbReference>
<dbReference type="KEGG" id="cme:CYME_CMO311C"/>
<dbReference type="AlphaFoldDB" id="M1V617"/>
<keyword evidence="8" id="KW-1185">Reference proteome</keyword>
<dbReference type="STRING" id="280699.M1V617"/>
<keyword evidence="3 6" id="KW-1133">Transmembrane helix</keyword>
<dbReference type="GO" id="GO:0008320">
    <property type="term" value="F:protein transmembrane transporter activity"/>
    <property type="evidence" value="ECO:0007669"/>
    <property type="project" value="TreeGrafter"/>
</dbReference>
<dbReference type="PANTHER" id="PTHR15371:SF0">
    <property type="entry name" value="SD19278P"/>
    <property type="match status" value="1"/>
</dbReference>
<evidence type="ECO:0000313" key="8">
    <source>
        <dbReference type="Proteomes" id="UP000007014"/>
    </source>
</evidence>
<feature type="transmembrane region" description="Helical" evidence="6">
    <location>
        <begin position="196"/>
        <end position="214"/>
    </location>
</feature>
<dbReference type="Pfam" id="PF02466">
    <property type="entry name" value="Tim17"/>
    <property type="match status" value="1"/>
</dbReference>
<name>M1V617_CYAM1</name>
<evidence type="ECO:0000256" key="4">
    <source>
        <dbReference type="ARBA" id="ARBA00023136"/>
    </source>
</evidence>
<dbReference type="eggNOG" id="KOG3324">
    <property type="taxonomic scope" value="Eukaryota"/>
</dbReference>
<evidence type="ECO:0000313" key="7">
    <source>
        <dbReference type="EMBL" id="BAM81640.1"/>
    </source>
</evidence>
<keyword evidence="4 6" id="KW-0472">Membrane</keyword>
<dbReference type="GO" id="GO:0030150">
    <property type="term" value="P:protein import into mitochondrial matrix"/>
    <property type="evidence" value="ECO:0007669"/>
    <property type="project" value="TreeGrafter"/>
</dbReference>
<dbReference type="OrthoDB" id="159299at2759"/>
<sequence>MSSIWSRLTDKRRSNKPDDASGEKSDILGAGTSLDSRADPAPDHLWAQVDQVDSVPDIEEENGPRVDFSNLDRIQAETVAPALGIYATPRGKSGEVDYLFAEEYHEYRHKSWGEQLTFWAGVSYLGGAIIGGSLGFREGIQKGNEMVAELVSPVTGAGGGPKAATSLSVSHVSKAKLRLNALLNAVGRRGGRMGNAAGVLAIMFSGFESFLHWLRDDVDDSWNYIGAGALTGALYKSTAGLRAVSMWSAGLATVGLVGLYGARRGVYGRRLRQLL</sequence>
<accession>M1V617</accession>
<reference evidence="7 8" key="1">
    <citation type="journal article" date="2004" name="Nature">
        <title>Genome sequence of the ultrasmall unicellular red alga Cyanidioschyzon merolae 10D.</title>
        <authorList>
            <person name="Matsuzaki M."/>
            <person name="Misumi O."/>
            <person name="Shin-i T."/>
            <person name="Maruyama S."/>
            <person name="Takahara M."/>
            <person name="Miyagishima S."/>
            <person name="Mori T."/>
            <person name="Nishida K."/>
            <person name="Yagisawa F."/>
            <person name="Nishida K."/>
            <person name="Yoshida Y."/>
            <person name="Nishimura Y."/>
            <person name="Nakao S."/>
            <person name="Kobayashi T."/>
            <person name="Momoyama Y."/>
            <person name="Higashiyama T."/>
            <person name="Minoda A."/>
            <person name="Sano M."/>
            <person name="Nomoto H."/>
            <person name="Oishi K."/>
            <person name="Hayashi H."/>
            <person name="Ohta F."/>
            <person name="Nishizaka S."/>
            <person name="Haga S."/>
            <person name="Miura S."/>
            <person name="Morishita T."/>
            <person name="Kabeya Y."/>
            <person name="Terasawa K."/>
            <person name="Suzuki Y."/>
            <person name="Ishii Y."/>
            <person name="Asakawa S."/>
            <person name="Takano H."/>
            <person name="Ohta N."/>
            <person name="Kuroiwa H."/>
            <person name="Tanaka K."/>
            <person name="Shimizu N."/>
            <person name="Sugano S."/>
            <person name="Sato N."/>
            <person name="Nozaki H."/>
            <person name="Ogasawara N."/>
            <person name="Kohara Y."/>
            <person name="Kuroiwa T."/>
        </authorList>
    </citation>
    <scope>NUCLEOTIDE SEQUENCE [LARGE SCALE GENOMIC DNA]</scope>
    <source>
        <strain evidence="7 8">10D</strain>
    </source>
</reference>
<feature type="transmembrane region" description="Helical" evidence="6">
    <location>
        <begin position="244"/>
        <end position="262"/>
    </location>
</feature>
<dbReference type="InterPro" id="IPR045238">
    <property type="entry name" value="Tim23-like"/>
</dbReference>
<dbReference type="PANTHER" id="PTHR15371">
    <property type="entry name" value="TIM23"/>
    <property type="match status" value="1"/>
</dbReference>
<dbReference type="EMBL" id="AP006497">
    <property type="protein sequence ID" value="BAM81640.1"/>
    <property type="molecule type" value="Genomic_DNA"/>
</dbReference>
<dbReference type="RefSeq" id="XP_005537676.1">
    <property type="nucleotide sequence ID" value="XM_005537619.1"/>
</dbReference>
<reference evidence="7 8" key="2">
    <citation type="journal article" date="2007" name="BMC Biol.">
        <title>A 100%-complete sequence reveals unusually simple genomic features in the hot-spring red alga Cyanidioschyzon merolae.</title>
        <authorList>
            <person name="Nozaki H."/>
            <person name="Takano H."/>
            <person name="Misumi O."/>
            <person name="Terasawa K."/>
            <person name="Matsuzaki M."/>
            <person name="Maruyama S."/>
            <person name="Nishida K."/>
            <person name="Yagisawa F."/>
            <person name="Yoshida Y."/>
            <person name="Fujiwara T."/>
            <person name="Takio S."/>
            <person name="Tamura K."/>
            <person name="Chung S.J."/>
            <person name="Nakamura S."/>
            <person name="Kuroiwa H."/>
            <person name="Tanaka K."/>
            <person name="Sato N."/>
            <person name="Kuroiwa T."/>
        </authorList>
    </citation>
    <scope>NUCLEOTIDE SEQUENCE [LARGE SCALE GENOMIC DNA]</scope>
    <source>
        <strain evidence="7 8">10D</strain>
    </source>
</reference>
<organism evidence="7 8">
    <name type="scientific">Cyanidioschyzon merolae (strain NIES-3377 / 10D)</name>
    <name type="common">Unicellular red alga</name>
    <dbReference type="NCBI Taxonomy" id="280699"/>
    <lineage>
        <taxon>Eukaryota</taxon>
        <taxon>Rhodophyta</taxon>
        <taxon>Bangiophyceae</taxon>
        <taxon>Cyanidiales</taxon>
        <taxon>Cyanidiaceae</taxon>
        <taxon>Cyanidioschyzon</taxon>
    </lineage>
</organism>
<proteinExistence type="predicted"/>
<protein>
    <submittedName>
        <fullName evidence="7">Similar to mitochondrial presequence translocase subunit Tim23</fullName>
    </submittedName>
</protein>
<evidence type="ECO:0000256" key="6">
    <source>
        <dbReference type="SAM" id="Phobius"/>
    </source>
</evidence>
<feature type="region of interest" description="Disordered" evidence="5">
    <location>
        <begin position="1"/>
        <end position="41"/>
    </location>
</feature>
<comment type="subcellular location">
    <subcellularLocation>
        <location evidence="1">Membrane</location>
        <topology evidence="1">Multi-pass membrane protein</topology>
    </subcellularLocation>
</comment>
<evidence type="ECO:0000256" key="2">
    <source>
        <dbReference type="ARBA" id="ARBA00022692"/>
    </source>
</evidence>
<feature type="transmembrane region" description="Helical" evidence="6">
    <location>
        <begin position="116"/>
        <end position="136"/>
    </location>
</feature>
<dbReference type="GeneID" id="16995801"/>
<dbReference type="Proteomes" id="UP000007014">
    <property type="component" value="Chromosome 15"/>
</dbReference>